<gene>
    <name evidence="4" type="ordered locus">Tmel_1147</name>
</gene>
<evidence type="ECO:0000259" key="3">
    <source>
        <dbReference type="PROSITE" id="PS50110"/>
    </source>
</evidence>
<reference evidence="4 5" key="1">
    <citation type="submission" date="2007-05" db="EMBL/GenBank/DDBJ databases">
        <title>Complete sequence of Thermosipho melanesiensis BI429.</title>
        <authorList>
            <consortium name="US DOE Joint Genome Institute"/>
            <person name="Copeland A."/>
            <person name="Lucas S."/>
            <person name="Lapidus A."/>
            <person name="Barry K."/>
            <person name="Glavina del Rio T."/>
            <person name="Dalin E."/>
            <person name="Tice H."/>
            <person name="Pitluck S."/>
            <person name="Chertkov O."/>
            <person name="Brettin T."/>
            <person name="Bruce D."/>
            <person name="Detter J.C."/>
            <person name="Han C."/>
            <person name="Schmutz J."/>
            <person name="Larimer F."/>
            <person name="Land M."/>
            <person name="Hauser L."/>
            <person name="Kyrpides N."/>
            <person name="Mikhailova N."/>
            <person name="Nelson K."/>
            <person name="Gogarten J.P."/>
            <person name="Noll K."/>
            <person name="Richardson P."/>
        </authorList>
    </citation>
    <scope>NUCLEOTIDE SEQUENCE [LARGE SCALE GENOMIC DNA]</scope>
    <source>
        <strain evidence="5">DSM 12029 / CIP 104789 / BI429</strain>
    </source>
</reference>
<dbReference type="GO" id="GO:0000160">
    <property type="term" value="P:phosphorelay signal transduction system"/>
    <property type="evidence" value="ECO:0007669"/>
    <property type="project" value="InterPro"/>
</dbReference>
<keyword evidence="1 2" id="KW-0597">Phosphoprotein</keyword>
<evidence type="ECO:0000313" key="5">
    <source>
        <dbReference type="Proteomes" id="UP000001110"/>
    </source>
</evidence>
<dbReference type="PANTHER" id="PTHR44591">
    <property type="entry name" value="STRESS RESPONSE REGULATOR PROTEIN 1"/>
    <property type="match status" value="1"/>
</dbReference>
<dbReference type="PROSITE" id="PS50110">
    <property type="entry name" value="RESPONSE_REGULATORY"/>
    <property type="match status" value="1"/>
</dbReference>
<dbReference type="HOGENOM" id="CLU_1440431_0_0_0"/>
<name>A6LM51_THEM4</name>
<dbReference type="STRING" id="391009.Tmel_1147"/>
<feature type="domain" description="Response regulatory" evidence="3">
    <location>
        <begin position="72"/>
        <end position="183"/>
    </location>
</feature>
<organism evidence="4 5">
    <name type="scientific">Thermosipho melanesiensis (strain DSM 12029 / CIP 104789 / BI429)</name>
    <dbReference type="NCBI Taxonomy" id="391009"/>
    <lineage>
        <taxon>Bacteria</taxon>
        <taxon>Thermotogati</taxon>
        <taxon>Thermotogota</taxon>
        <taxon>Thermotogae</taxon>
        <taxon>Thermotogales</taxon>
        <taxon>Fervidobacteriaceae</taxon>
        <taxon>Thermosipho</taxon>
    </lineage>
</organism>
<dbReference type="Proteomes" id="UP000001110">
    <property type="component" value="Chromosome"/>
</dbReference>
<dbReference type="Pfam" id="PF00072">
    <property type="entry name" value="Response_reg"/>
    <property type="match status" value="1"/>
</dbReference>
<dbReference type="InterPro" id="IPR011006">
    <property type="entry name" value="CheY-like_superfamily"/>
</dbReference>
<evidence type="ECO:0000313" key="4">
    <source>
        <dbReference type="EMBL" id="ABR31002.1"/>
    </source>
</evidence>
<dbReference type="SMART" id="SM00448">
    <property type="entry name" value="REC"/>
    <property type="match status" value="1"/>
</dbReference>
<dbReference type="KEGG" id="tme:Tmel_1147"/>
<protein>
    <submittedName>
        <fullName evidence="4">Response regulator receiver protein</fullName>
    </submittedName>
</protein>
<dbReference type="InterPro" id="IPR050595">
    <property type="entry name" value="Bact_response_regulator"/>
</dbReference>
<dbReference type="CDD" id="cd17546">
    <property type="entry name" value="REC_hyHK_CKI1_RcsC-like"/>
    <property type="match status" value="1"/>
</dbReference>
<accession>A6LM51</accession>
<proteinExistence type="predicted"/>
<dbReference type="SUPFAM" id="SSF52172">
    <property type="entry name" value="CheY-like"/>
    <property type="match status" value="1"/>
</dbReference>
<sequence length="188" mass="21391">MYKSKKPNFVVITKNNKAIVVEKIIGIFDGKFVPKEFPNIKGFVKNIFSFPVPVLDLQNIKNEFVESKTKPKILLIDDSVTTRKIVSKLLEKYNFEVTTAKDGVDGIEKFKNEKFDLVICDVEMPNLGGFETAKRIKNQYNVPIILFSTISKENIQKAINIADTFISKDEPPTVLVNTIRKLLGESYE</sequence>
<dbReference type="EMBL" id="CP000716">
    <property type="protein sequence ID" value="ABR31002.1"/>
    <property type="molecule type" value="Genomic_DNA"/>
</dbReference>
<dbReference type="eggNOG" id="COG0784">
    <property type="taxonomic scope" value="Bacteria"/>
</dbReference>
<feature type="modified residue" description="4-aspartylphosphate" evidence="2">
    <location>
        <position position="121"/>
    </location>
</feature>
<dbReference type="AlphaFoldDB" id="A6LM51"/>
<dbReference type="InterPro" id="IPR001789">
    <property type="entry name" value="Sig_transdc_resp-reg_receiver"/>
</dbReference>
<dbReference type="PANTHER" id="PTHR44591:SF3">
    <property type="entry name" value="RESPONSE REGULATORY DOMAIN-CONTAINING PROTEIN"/>
    <property type="match status" value="1"/>
</dbReference>
<evidence type="ECO:0000256" key="2">
    <source>
        <dbReference type="PROSITE-ProRule" id="PRU00169"/>
    </source>
</evidence>
<evidence type="ECO:0000256" key="1">
    <source>
        <dbReference type="ARBA" id="ARBA00022553"/>
    </source>
</evidence>
<dbReference type="Gene3D" id="3.40.50.2300">
    <property type="match status" value="1"/>
</dbReference>
<reference evidence="4 5" key="2">
    <citation type="journal article" date="2009" name="Proc. Natl. Acad. Sci. U.S.A.">
        <title>On the chimeric nature, thermophilic origin, and phylogenetic placement of the Thermotogales.</title>
        <authorList>
            <person name="Zhaxybayeva O."/>
            <person name="Swithers K.S."/>
            <person name="Lapierre P."/>
            <person name="Fournier G.P."/>
            <person name="Bickhart D.M."/>
            <person name="DeBoy R.T."/>
            <person name="Nelson K.E."/>
            <person name="Nesbo C.L."/>
            <person name="Doolittle W.F."/>
            <person name="Gogarten J.P."/>
            <person name="Noll K.M."/>
        </authorList>
    </citation>
    <scope>NUCLEOTIDE SEQUENCE [LARGE SCALE GENOMIC DNA]</scope>
    <source>
        <strain evidence="5">DSM 12029 / CIP 104789 / BI429</strain>
    </source>
</reference>